<dbReference type="PATRIC" id="fig|1461583.4.peg.1225"/>
<dbReference type="GO" id="GO:0004325">
    <property type="term" value="F:ferrochelatase activity"/>
    <property type="evidence" value="ECO:0007669"/>
    <property type="project" value="InterPro"/>
</dbReference>
<dbReference type="GO" id="GO:0006783">
    <property type="term" value="P:heme biosynthetic process"/>
    <property type="evidence" value="ECO:0007669"/>
    <property type="project" value="InterPro"/>
</dbReference>
<dbReference type="Gene3D" id="3.40.50.1400">
    <property type="match status" value="2"/>
</dbReference>
<proteinExistence type="inferred from homology"/>
<dbReference type="EMBL" id="LN483074">
    <property type="protein sequence ID" value="CEA02469.1"/>
    <property type="molecule type" value="Genomic_DNA"/>
</dbReference>
<organism evidence="2">
    <name type="scientific">Metalysinibacillus saudimassiliensis</name>
    <dbReference type="NCBI Taxonomy" id="1461583"/>
    <lineage>
        <taxon>Bacteria</taxon>
        <taxon>Bacillati</taxon>
        <taxon>Bacillota</taxon>
        <taxon>Bacilli</taxon>
        <taxon>Bacillales</taxon>
        <taxon>Caryophanaceae</taxon>
        <taxon>Metalysinibacillus</taxon>
    </lineage>
</organism>
<dbReference type="InterPro" id="IPR001015">
    <property type="entry name" value="Ferrochelatase"/>
</dbReference>
<dbReference type="HOGENOM" id="CLU_018884_2_1_9"/>
<dbReference type="PANTHER" id="PTHR11108:SF1">
    <property type="entry name" value="FERROCHELATASE, MITOCHONDRIAL"/>
    <property type="match status" value="1"/>
</dbReference>
<reference evidence="2" key="1">
    <citation type="submission" date="2014-07" db="EMBL/GenBank/DDBJ databases">
        <authorList>
            <person name="Urmite Genomes Urmite Genomes"/>
        </authorList>
    </citation>
    <scope>NUCLEOTIDE SEQUENCE</scope>
    <source>
        <strain evidence="2">13S34_air</strain>
    </source>
</reference>
<protein>
    <submittedName>
        <fullName evidence="2">Ferrochelatase</fullName>
    </submittedName>
</protein>
<dbReference type="PANTHER" id="PTHR11108">
    <property type="entry name" value="FERROCHELATASE"/>
    <property type="match status" value="1"/>
</dbReference>
<sequence>MIGILHFAYGAPQSLDDLTDYFSHVLNGKTPPPPMMANIINQFARVGKADLIGGVTSRIASGLQQLLPTTRIYKGYRHTAPFIEDSVQQMLADGVTKIIVLPINPIFSQSGSGAVHAQVDTIVNGAVPVVHLNDWHLHPAIIALYANRVRRANNWLPQAAQQKAITFFTAHSQPLDTERNAPYIAQMEAMALAIAEAAALPAAQVAYRSAKERAKWLGPDVQEAIQTAVDNGHTGIITCELLSLAPDVESFFEIGADCQALCATLDIPFVQSEFPADSIDTVLALKEIITPHL</sequence>
<evidence type="ECO:0000313" key="2">
    <source>
        <dbReference type="EMBL" id="CEA02469.1"/>
    </source>
</evidence>
<evidence type="ECO:0000256" key="1">
    <source>
        <dbReference type="RuleBase" id="RU004185"/>
    </source>
</evidence>
<comment type="similarity">
    <text evidence="1">Belongs to the ferrochelatase family.</text>
</comment>
<dbReference type="AlphaFoldDB" id="A0A078M845"/>
<name>A0A078M845_9BACL</name>
<gene>
    <name evidence="2" type="primary">hemH_1</name>
    <name evidence="2" type="ORF">BN1050_01266</name>
</gene>
<accession>A0A078M845</accession>
<dbReference type="SUPFAM" id="SSF53800">
    <property type="entry name" value="Chelatase"/>
    <property type="match status" value="1"/>
</dbReference>
<dbReference type="Pfam" id="PF00762">
    <property type="entry name" value="Ferrochelatase"/>
    <property type="match status" value="1"/>
</dbReference>